<dbReference type="SUPFAM" id="SSF57716">
    <property type="entry name" value="Glucocorticoid receptor-like (DNA-binding domain)"/>
    <property type="match status" value="1"/>
</dbReference>
<dbReference type="Pfam" id="PF01246">
    <property type="entry name" value="Ribosomal_L24e"/>
    <property type="match status" value="1"/>
</dbReference>
<dbReference type="InterPro" id="IPR023442">
    <property type="entry name" value="Ribosomal_eL24_CS"/>
</dbReference>
<keyword evidence="9" id="KW-1185">Reference proteome</keyword>
<evidence type="ECO:0000256" key="1">
    <source>
        <dbReference type="ARBA" id="ARBA00004123"/>
    </source>
</evidence>
<evidence type="ECO:0000256" key="6">
    <source>
        <dbReference type="SAM" id="MobiDB-lite"/>
    </source>
</evidence>
<dbReference type="InterPro" id="IPR011017">
    <property type="entry name" value="TRASH_dom"/>
</dbReference>
<dbReference type="Proteomes" id="UP001182556">
    <property type="component" value="Unassembled WGS sequence"/>
</dbReference>
<dbReference type="PROSITE" id="PS01073">
    <property type="entry name" value="RIBOSOMAL_L24E"/>
    <property type="match status" value="1"/>
</dbReference>
<feature type="region of interest" description="Disordered" evidence="6">
    <location>
        <begin position="168"/>
        <end position="193"/>
    </location>
</feature>
<evidence type="ECO:0000313" key="9">
    <source>
        <dbReference type="Proteomes" id="UP001182556"/>
    </source>
</evidence>
<evidence type="ECO:0000256" key="2">
    <source>
        <dbReference type="ARBA" id="ARBA00005647"/>
    </source>
</evidence>
<dbReference type="CDD" id="cd00472">
    <property type="entry name" value="Ribosomal_L24e_L24"/>
    <property type="match status" value="1"/>
</dbReference>
<comment type="caution">
    <text evidence="8">The sequence shown here is derived from an EMBL/GenBank/DDBJ whole genome shotgun (WGS) entry which is preliminary data.</text>
</comment>
<sequence>MRIEKCYFCSVNVYPGHGTMFVRNDAKCFRFCSSKCHKNFKMKRNPRKVRWTKAFRRANGKEMVIDSTYEFEKRRNVPVRYDRELVATTIKAMDRVAEIRAKREKAFWKNRMSGNKAKNLRAAAMDVERHIELVQPRTNTAKDVASVEEREKIREKIKVRAAGRKAMAEQQLGKKSRLIPAEGGGKGMGMDLE</sequence>
<dbReference type="FunFam" id="2.30.170.20:FF:000001">
    <property type="entry name" value="probable ribosome biogenesis protein RLP24"/>
    <property type="match status" value="1"/>
</dbReference>
<dbReference type="GO" id="GO:0003735">
    <property type="term" value="F:structural constituent of ribosome"/>
    <property type="evidence" value="ECO:0007669"/>
    <property type="project" value="InterPro"/>
</dbReference>
<feature type="domain" description="TRASH" evidence="7">
    <location>
        <begin position="6"/>
        <end position="44"/>
    </location>
</feature>
<dbReference type="Gene3D" id="2.30.170.20">
    <property type="entry name" value="Ribosomal protein L24e"/>
    <property type="match status" value="1"/>
</dbReference>
<evidence type="ECO:0000256" key="4">
    <source>
        <dbReference type="ARBA" id="ARBA00022517"/>
    </source>
</evidence>
<evidence type="ECO:0000256" key="3">
    <source>
        <dbReference type="ARBA" id="ARBA00018397"/>
    </source>
</evidence>
<organism evidence="8 9">
    <name type="scientific">Papiliotrema laurentii</name>
    <name type="common">Cryptococcus laurentii</name>
    <dbReference type="NCBI Taxonomy" id="5418"/>
    <lineage>
        <taxon>Eukaryota</taxon>
        <taxon>Fungi</taxon>
        <taxon>Dikarya</taxon>
        <taxon>Basidiomycota</taxon>
        <taxon>Agaricomycotina</taxon>
        <taxon>Tremellomycetes</taxon>
        <taxon>Tremellales</taxon>
        <taxon>Rhynchogastremaceae</taxon>
        <taxon>Papiliotrema</taxon>
    </lineage>
</organism>
<accession>A0AAD9CYP8</accession>
<name>A0AAD9CYP8_PAPLA</name>
<dbReference type="InterPro" id="IPR038630">
    <property type="entry name" value="L24e/L24_sf"/>
</dbReference>
<dbReference type="InterPro" id="IPR000988">
    <property type="entry name" value="Ribosomal_eL24-rel_N"/>
</dbReference>
<evidence type="ECO:0000259" key="7">
    <source>
        <dbReference type="SMART" id="SM00746"/>
    </source>
</evidence>
<evidence type="ECO:0000313" key="8">
    <source>
        <dbReference type="EMBL" id="KAK1923214.1"/>
    </source>
</evidence>
<keyword evidence="4" id="KW-0690">Ribosome biogenesis</keyword>
<gene>
    <name evidence="8" type="ORF">DB88DRAFT_494268</name>
</gene>
<reference evidence="8" key="1">
    <citation type="submission" date="2023-02" db="EMBL/GenBank/DDBJ databases">
        <title>Identification and recombinant expression of a fungal hydrolase from Papiliotrema laurentii that hydrolyzes apple cutin and clears colloidal polyester polyurethane.</title>
        <authorList>
            <consortium name="DOE Joint Genome Institute"/>
            <person name="Roman V.A."/>
            <person name="Bojanowski C."/>
            <person name="Crable B.R."/>
            <person name="Wagner D.N."/>
            <person name="Hung C.S."/>
            <person name="Nadeau L.J."/>
            <person name="Schratz L."/>
            <person name="Haridas S."/>
            <person name="Pangilinan J."/>
            <person name="Lipzen A."/>
            <person name="Na H."/>
            <person name="Yan M."/>
            <person name="Ng V."/>
            <person name="Grigoriev I.V."/>
            <person name="Spatafora J.W."/>
            <person name="Barlow D."/>
            <person name="Biffinger J."/>
            <person name="Kelley-Loughnane N."/>
            <person name="Varaljay V.A."/>
            <person name="Crookes-Goodson W.J."/>
        </authorList>
    </citation>
    <scope>NUCLEOTIDE SEQUENCE</scope>
    <source>
        <strain evidence="8">5307AH</strain>
    </source>
</reference>
<protein>
    <recommendedName>
        <fullName evidence="3">Ribosome biogenesis protein RLP24</fullName>
    </recommendedName>
</protein>
<comment type="subcellular location">
    <subcellularLocation>
        <location evidence="1">Nucleus</location>
    </subcellularLocation>
</comment>
<dbReference type="AlphaFoldDB" id="A0AAD9CYP8"/>
<keyword evidence="5" id="KW-0539">Nucleus</keyword>
<evidence type="ECO:0000256" key="5">
    <source>
        <dbReference type="ARBA" id="ARBA00023242"/>
    </source>
</evidence>
<dbReference type="PANTHER" id="PTHR10792">
    <property type="entry name" value="60S RIBOSOMAL PROTEIN L24"/>
    <property type="match status" value="1"/>
</dbReference>
<dbReference type="GO" id="GO:0005730">
    <property type="term" value="C:nucleolus"/>
    <property type="evidence" value="ECO:0007669"/>
    <property type="project" value="TreeGrafter"/>
</dbReference>
<proteinExistence type="inferred from homology"/>
<dbReference type="PANTHER" id="PTHR10792:SF8">
    <property type="entry name" value="RIBOSOME BIOGENESIS PROTEIN RLP24-RELATED"/>
    <property type="match status" value="1"/>
</dbReference>
<dbReference type="GO" id="GO:0042273">
    <property type="term" value="P:ribosomal large subunit biogenesis"/>
    <property type="evidence" value="ECO:0007669"/>
    <property type="project" value="TreeGrafter"/>
</dbReference>
<dbReference type="InterPro" id="IPR056366">
    <property type="entry name" value="Ribosomal_eL24"/>
</dbReference>
<dbReference type="EMBL" id="JAODAN010000007">
    <property type="protein sequence ID" value="KAK1923214.1"/>
    <property type="molecule type" value="Genomic_DNA"/>
</dbReference>
<dbReference type="SMART" id="SM00746">
    <property type="entry name" value="TRASH"/>
    <property type="match status" value="1"/>
</dbReference>
<feature type="compositionally biased region" description="Gly residues" evidence="6">
    <location>
        <begin position="182"/>
        <end position="193"/>
    </location>
</feature>
<comment type="similarity">
    <text evidence="2">Belongs to the eukaryotic ribosomal protein eL24 family.</text>
</comment>